<protein>
    <submittedName>
        <fullName evidence="1">(northern house mosquito) hypothetical protein</fullName>
    </submittedName>
</protein>
<organism evidence="1">
    <name type="scientific">Culex pipiens</name>
    <name type="common">House mosquito</name>
    <dbReference type="NCBI Taxonomy" id="7175"/>
    <lineage>
        <taxon>Eukaryota</taxon>
        <taxon>Metazoa</taxon>
        <taxon>Ecdysozoa</taxon>
        <taxon>Arthropoda</taxon>
        <taxon>Hexapoda</taxon>
        <taxon>Insecta</taxon>
        <taxon>Pterygota</taxon>
        <taxon>Neoptera</taxon>
        <taxon>Endopterygota</taxon>
        <taxon>Diptera</taxon>
        <taxon>Nematocera</taxon>
        <taxon>Culicoidea</taxon>
        <taxon>Culicidae</taxon>
        <taxon>Culicinae</taxon>
        <taxon>Culicini</taxon>
        <taxon>Culex</taxon>
        <taxon>Culex</taxon>
    </lineage>
</organism>
<reference evidence="1" key="1">
    <citation type="submission" date="2021-05" db="EMBL/GenBank/DDBJ databases">
        <authorList>
            <person name="Alioto T."/>
            <person name="Alioto T."/>
            <person name="Gomez Garrido J."/>
        </authorList>
    </citation>
    <scope>NUCLEOTIDE SEQUENCE</scope>
</reference>
<name>A0A8D8HLE8_CULPI</name>
<dbReference type="AlphaFoldDB" id="A0A8D8HLE8"/>
<proteinExistence type="predicted"/>
<dbReference type="EMBL" id="HBUE01216825">
    <property type="protein sequence ID" value="CAG6537395.1"/>
    <property type="molecule type" value="Transcribed_RNA"/>
</dbReference>
<accession>A0A8D8HLE8</accession>
<evidence type="ECO:0000313" key="1">
    <source>
        <dbReference type="EMBL" id="CAG6537395.1"/>
    </source>
</evidence>
<dbReference type="EMBL" id="HBUE01323379">
    <property type="protein sequence ID" value="CAG6589405.1"/>
    <property type="molecule type" value="Transcribed_RNA"/>
</dbReference>
<sequence length="127" mass="14242">MERSGKGAVERIQQRVQLLPPEFNPSTEVDERVQIYRRWTTVGHLPVEQNQIVDGAGAGIVAVHDVVDPAVAVVEGCEGFEVFRGHLMARLLPEVILQGEEPVSLGTGEERCCEFAISRRQRRRLLR</sequence>